<dbReference type="GO" id="GO:0030246">
    <property type="term" value="F:carbohydrate binding"/>
    <property type="evidence" value="ECO:0007669"/>
    <property type="project" value="InterPro"/>
</dbReference>
<evidence type="ECO:0000313" key="1">
    <source>
        <dbReference type="EMBL" id="SVA93848.1"/>
    </source>
</evidence>
<organism evidence="1">
    <name type="scientific">marine metagenome</name>
    <dbReference type="NCBI Taxonomy" id="408172"/>
    <lineage>
        <taxon>unclassified sequences</taxon>
        <taxon>metagenomes</taxon>
        <taxon>ecological metagenomes</taxon>
    </lineage>
</organism>
<dbReference type="AlphaFoldDB" id="A0A381ZX16"/>
<proteinExistence type="predicted"/>
<gene>
    <name evidence="1" type="ORF">METZ01_LOCUS146702</name>
</gene>
<dbReference type="PANTHER" id="PTHR40274">
    <property type="entry name" value="VIRGINIAMYCIN B LYASE"/>
    <property type="match status" value="1"/>
</dbReference>
<sequence length="550" mass="61586">MIMKNKLTMKTAAMFLALVASTAFVDAKTISGKVTNAKGKAIEGVTVSAFTKDFDKIKTISVFSQADGAFAIDGLRNRKYWVRARLMGQLDEWQKDVDAGATGLSFAMKPAKGKDLENQRTADSGFSMLKWDSMKDKDNYKMMCSYCHQTGSKGWRSPELPVDWHTMITRMDGFGGLYKHTQQTLVKRLVATYSDEAVAKWSPFVPPPAPKGIETKAKITEWDMGNKFKVMVHDIELGPDGLVYAVDMHRNAAVSLDPKTGERKVYRFPGKYRGPHSIELGNDGNMWFTLCTSGEMAKLDLKTKKFTITSSAEAPARRGSYPHTLRINPKDPEGLIWYTDAGRNSCFSLHPKTLKVKEYKLLRKDQAVGAGKGESRGVTPYGIDFSPVDGTIWYSKLNGNRIGRIDPKAPDGDIKEWNPPFRGPRRLHVAQDGMVWVPGFGSGVFGSFNPKTEKWKVYELPDADNQIPYALNIDPKGYVWICGTNSDSLHRFDPKTEERVEFRLPSRVTYTREIEFDEEGNLWTCNSNGPARHSERGFGSIIKLEIVGGK</sequence>
<dbReference type="PANTHER" id="PTHR40274:SF3">
    <property type="entry name" value="VIRGINIAMYCIN B LYASE"/>
    <property type="match status" value="1"/>
</dbReference>
<reference evidence="1" key="1">
    <citation type="submission" date="2018-05" db="EMBL/GenBank/DDBJ databases">
        <authorList>
            <person name="Lanie J.A."/>
            <person name="Ng W.-L."/>
            <person name="Kazmierczak K.M."/>
            <person name="Andrzejewski T.M."/>
            <person name="Davidsen T.M."/>
            <person name="Wayne K.J."/>
            <person name="Tettelin H."/>
            <person name="Glass J.I."/>
            <person name="Rusch D."/>
            <person name="Podicherti R."/>
            <person name="Tsui H.-C.T."/>
            <person name="Winkler M.E."/>
        </authorList>
    </citation>
    <scope>NUCLEOTIDE SEQUENCE</scope>
</reference>
<dbReference type="InterPro" id="IPR051344">
    <property type="entry name" value="Vgb"/>
</dbReference>
<dbReference type="SUPFAM" id="SSF101898">
    <property type="entry name" value="NHL repeat"/>
    <property type="match status" value="1"/>
</dbReference>
<dbReference type="EMBL" id="UINC01023019">
    <property type="protein sequence ID" value="SVA93848.1"/>
    <property type="molecule type" value="Genomic_DNA"/>
</dbReference>
<dbReference type="SUPFAM" id="SSF49452">
    <property type="entry name" value="Starch-binding domain-like"/>
    <property type="match status" value="1"/>
</dbReference>
<dbReference type="Pfam" id="PF24684">
    <property type="entry name" value="Vgb_lyase"/>
    <property type="match status" value="1"/>
</dbReference>
<dbReference type="Gene3D" id="2.60.40.1120">
    <property type="entry name" value="Carboxypeptidase-like, regulatory domain"/>
    <property type="match status" value="1"/>
</dbReference>
<accession>A0A381ZX16</accession>
<dbReference type="InterPro" id="IPR013784">
    <property type="entry name" value="Carb-bd-like_fold"/>
</dbReference>
<dbReference type="InterPro" id="IPR015943">
    <property type="entry name" value="WD40/YVTN_repeat-like_dom_sf"/>
</dbReference>
<dbReference type="Pfam" id="PF13620">
    <property type="entry name" value="CarboxypepD_reg"/>
    <property type="match status" value="1"/>
</dbReference>
<name>A0A381ZX16_9ZZZZ</name>
<protein>
    <recommendedName>
        <fullName evidence="2">SMP-30/Gluconolactonase/LRE-like region domain-containing protein</fullName>
    </recommendedName>
</protein>
<dbReference type="Gene3D" id="2.130.10.10">
    <property type="entry name" value="YVTN repeat-like/Quinoprotein amine dehydrogenase"/>
    <property type="match status" value="2"/>
</dbReference>
<evidence type="ECO:0008006" key="2">
    <source>
        <dbReference type="Google" id="ProtNLM"/>
    </source>
</evidence>